<feature type="chain" id="PRO_5040447341" evidence="2">
    <location>
        <begin position="21"/>
        <end position="85"/>
    </location>
</feature>
<reference evidence="3" key="1">
    <citation type="submission" date="2020-06" db="EMBL/GenBank/DDBJ databases">
        <authorList>
            <consortium name="Plant Systems Biology data submission"/>
        </authorList>
    </citation>
    <scope>NUCLEOTIDE SEQUENCE</scope>
    <source>
        <strain evidence="3">D6</strain>
    </source>
</reference>
<organism evidence="3 4">
    <name type="scientific">Seminavis robusta</name>
    <dbReference type="NCBI Taxonomy" id="568900"/>
    <lineage>
        <taxon>Eukaryota</taxon>
        <taxon>Sar</taxon>
        <taxon>Stramenopiles</taxon>
        <taxon>Ochrophyta</taxon>
        <taxon>Bacillariophyta</taxon>
        <taxon>Bacillariophyceae</taxon>
        <taxon>Bacillariophycidae</taxon>
        <taxon>Naviculales</taxon>
        <taxon>Naviculaceae</taxon>
        <taxon>Seminavis</taxon>
    </lineage>
</organism>
<keyword evidence="4" id="KW-1185">Reference proteome</keyword>
<comment type="caution">
    <text evidence="3">The sequence shown here is derived from an EMBL/GenBank/DDBJ whole genome shotgun (WGS) entry which is preliminary data.</text>
</comment>
<proteinExistence type="predicted"/>
<name>A0A9N8H800_9STRA</name>
<dbReference type="Proteomes" id="UP001153069">
    <property type="component" value="Unassembled WGS sequence"/>
</dbReference>
<dbReference type="AlphaFoldDB" id="A0A9N8H800"/>
<feature type="compositionally biased region" description="Pro residues" evidence="1">
    <location>
        <begin position="47"/>
        <end position="61"/>
    </location>
</feature>
<evidence type="ECO:0000313" key="3">
    <source>
        <dbReference type="EMBL" id="CAB9505148.1"/>
    </source>
</evidence>
<feature type="signal peptide" evidence="2">
    <location>
        <begin position="1"/>
        <end position="20"/>
    </location>
</feature>
<evidence type="ECO:0000256" key="2">
    <source>
        <dbReference type="SAM" id="SignalP"/>
    </source>
</evidence>
<protein>
    <submittedName>
        <fullName evidence="3">Uncharacterized protein</fullName>
    </submittedName>
</protein>
<accession>A0A9N8H800</accession>
<evidence type="ECO:0000313" key="4">
    <source>
        <dbReference type="Proteomes" id="UP001153069"/>
    </source>
</evidence>
<gene>
    <name evidence="3" type="ORF">SEMRO_220_G090720.1</name>
</gene>
<feature type="region of interest" description="Disordered" evidence="1">
    <location>
        <begin position="40"/>
        <end position="85"/>
    </location>
</feature>
<evidence type="ECO:0000256" key="1">
    <source>
        <dbReference type="SAM" id="MobiDB-lite"/>
    </source>
</evidence>
<sequence length="85" mass="9348">MKLSTVAFFLLACLTSQVSAESDVLDKVQLLLNGDRERELKGFNIPKPTPAEAPHPAPTPKAPTYITGAPSHSRQDQDYTLVEFH</sequence>
<keyword evidence="2" id="KW-0732">Signal</keyword>
<dbReference type="EMBL" id="CAICTM010000219">
    <property type="protein sequence ID" value="CAB9505148.1"/>
    <property type="molecule type" value="Genomic_DNA"/>
</dbReference>